<dbReference type="PROSITE" id="PS50115">
    <property type="entry name" value="ARFGAP"/>
    <property type="match status" value="1"/>
</dbReference>
<evidence type="ECO:0000259" key="7">
    <source>
        <dbReference type="PROSITE" id="PS50115"/>
    </source>
</evidence>
<dbReference type="Pfam" id="PF01412">
    <property type="entry name" value="ArfGap"/>
    <property type="match status" value="1"/>
</dbReference>
<dbReference type="SUPFAM" id="SSF57863">
    <property type="entry name" value="ArfGap/RecO-like zinc finger"/>
    <property type="match status" value="1"/>
</dbReference>
<dbReference type="OrthoDB" id="73919at2759"/>
<dbReference type="Gene3D" id="1.10.220.150">
    <property type="entry name" value="Arf GTPase activating protein"/>
    <property type="match status" value="1"/>
</dbReference>
<organism evidence="8 9">
    <name type="scientific">Intoshia linei</name>
    <dbReference type="NCBI Taxonomy" id="1819745"/>
    <lineage>
        <taxon>Eukaryota</taxon>
        <taxon>Metazoa</taxon>
        <taxon>Spiralia</taxon>
        <taxon>Lophotrochozoa</taxon>
        <taxon>Mesozoa</taxon>
        <taxon>Orthonectida</taxon>
        <taxon>Rhopaluridae</taxon>
        <taxon>Intoshia</taxon>
    </lineage>
</organism>
<comment type="caution">
    <text evidence="8">The sequence shown here is derived from an EMBL/GenBank/DDBJ whole genome shotgun (WGS) entry which is preliminary data.</text>
</comment>
<keyword evidence="9" id="KW-1185">Reference proteome</keyword>
<proteinExistence type="predicted"/>
<keyword evidence="2" id="KW-0479">Metal-binding</keyword>
<dbReference type="GO" id="GO:0005737">
    <property type="term" value="C:cytoplasm"/>
    <property type="evidence" value="ECO:0007669"/>
    <property type="project" value="TreeGrafter"/>
</dbReference>
<dbReference type="PANTHER" id="PTHR45705">
    <property type="entry name" value="FI20236P1"/>
    <property type="match status" value="1"/>
</dbReference>
<feature type="region of interest" description="Disordered" evidence="6">
    <location>
        <begin position="1"/>
        <end position="23"/>
    </location>
</feature>
<evidence type="ECO:0000256" key="6">
    <source>
        <dbReference type="SAM" id="MobiDB-lite"/>
    </source>
</evidence>
<evidence type="ECO:0000313" key="8">
    <source>
        <dbReference type="EMBL" id="OAF69999.1"/>
    </source>
</evidence>
<feature type="region of interest" description="Disordered" evidence="6">
    <location>
        <begin position="264"/>
        <end position="296"/>
    </location>
</feature>
<dbReference type="EMBL" id="LWCA01000201">
    <property type="protein sequence ID" value="OAF69999.1"/>
    <property type="molecule type" value="Genomic_DNA"/>
</dbReference>
<evidence type="ECO:0000256" key="2">
    <source>
        <dbReference type="ARBA" id="ARBA00022723"/>
    </source>
</evidence>
<dbReference type="InterPro" id="IPR038508">
    <property type="entry name" value="ArfGAP_dom_sf"/>
</dbReference>
<sequence>MYNSNLKSSKISAPPKNMSKKQREQEEIQYILTKLIQIPENSVCCDCNKRGARWASWNIGIFLCIQCAGIHRNLGAHISKVKSVNLDIWTEEQVSVVQHIGNKISNQAYEKNLKPNVRRRSRMSMANYIREKYVNKSWLDPTYCVPKNLKLGKVSKKNITTNSLIKIDMTKFTDANSSKGLLSTSNTANDLLTLGTKKDNTDLLSLSVSNEPTDIFQTKTDDKSSNLLLNKKSAQSDDIFSLHVKADSTNASIFTLFSNSDTIQPIKPDNTNKPNSSFMQNTPQKFGNSNPLDFFD</sequence>
<protein>
    <submittedName>
        <fullName evidence="8">ADP-ribosylation factor GTPase-activating protein effector protein 2</fullName>
    </submittedName>
</protein>
<evidence type="ECO:0000256" key="4">
    <source>
        <dbReference type="ARBA" id="ARBA00022833"/>
    </source>
</evidence>
<feature type="domain" description="Arf-GAP" evidence="7">
    <location>
        <begin position="29"/>
        <end position="138"/>
    </location>
</feature>
<dbReference type="Proteomes" id="UP000078046">
    <property type="component" value="Unassembled WGS sequence"/>
</dbReference>
<dbReference type="PRINTS" id="PR00405">
    <property type="entry name" value="REVINTRACTNG"/>
</dbReference>
<keyword evidence="1" id="KW-0343">GTPase activation</keyword>
<dbReference type="FunFam" id="1.10.220.150:FF:000009">
    <property type="entry name" value="stromal membrane-associated protein 1 isoform X1"/>
    <property type="match status" value="1"/>
</dbReference>
<dbReference type="CDD" id="cd08839">
    <property type="entry name" value="ArfGap_SMAP"/>
    <property type="match status" value="1"/>
</dbReference>
<dbReference type="InterPro" id="IPR051718">
    <property type="entry name" value="ARF_GTPase-activating"/>
</dbReference>
<evidence type="ECO:0000256" key="5">
    <source>
        <dbReference type="PROSITE-ProRule" id="PRU00288"/>
    </source>
</evidence>
<keyword evidence="4" id="KW-0862">Zinc</keyword>
<dbReference type="InterPro" id="IPR044732">
    <property type="entry name" value="ArfGAP_SMAP1-like"/>
</dbReference>
<evidence type="ECO:0000256" key="1">
    <source>
        <dbReference type="ARBA" id="ARBA00022468"/>
    </source>
</evidence>
<gene>
    <name evidence="8" type="ORF">A3Q56_02219</name>
</gene>
<dbReference type="InterPro" id="IPR001164">
    <property type="entry name" value="ArfGAP_dom"/>
</dbReference>
<name>A0A177B6S9_9BILA</name>
<dbReference type="GO" id="GO:0008270">
    <property type="term" value="F:zinc ion binding"/>
    <property type="evidence" value="ECO:0007669"/>
    <property type="project" value="UniProtKB-KW"/>
</dbReference>
<dbReference type="InterPro" id="IPR037278">
    <property type="entry name" value="ARFGAP/RecO"/>
</dbReference>
<evidence type="ECO:0000256" key="3">
    <source>
        <dbReference type="ARBA" id="ARBA00022771"/>
    </source>
</evidence>
<reference evidence="8 9" key="1">
    <citation type="submission" date="2016-04" db="EMBL/GenBank/DDBJ databases">
        <title>The genome of Intoshia linei affirms orthonectids as highly simplified spiralians.</title>
        <authorList>
            <person name="Mikhailov K.V."/>
            <person name="Slusarev G.S."/>
            <person name="Nikitin M.A."/>
            <person name="Logacheva M.D."/>
            <person name="Penin A."/>
            <person name="Aleoshin V."/>
            <person name="Panchin Y.V."/>
        </authorList>
    </citation>
    <scope>NUCLEOTIDE SEQUENCE [LARGE SCALE GENOMIC DNA]</scope>
    <source>
        <strain evidence="8">Intl2013</strain>
        <tissue evidence="8">Whole animal</tissue>
    </source>
</reference>
<accession>A0A177B6S9</accession>
<feature type="compositionally biased region" description="Polar residues" evidence="6">
    <location>
        <begin position="1"/>
        <end position="11"/>
    </location>
</feature>
<dbReference type="SMART" id="SM00105">
    <property type="entry name" value="ArfGap"/>
    <property type="match status" value="1"/>
</dbReference>
<evidence type="ECO:0000313" key="9">
    <source>
        <dbReference type="Proteomes" id="UP000078046"/>
    </source>
</evidence>
<dbReference type="GO" id="GO:0005096">
    <property type="term" value="F:GTPase activator activity"/>
    <property type="evidence" value="ECO:0007669"/>
    <property type="project" value="UniProtKB-KW"/>
</dbReference>
<dbReference type="PANTHER" id="PTHR45705:SF1">
    <property type="entry name" value="FI20236P1"/>
    <property type="match status" value="1"/>
</dbReference>
<dbReference type="AlphaFoldDB" id="A0A177B6S9"/>
<keyword evidence="3 5" id="KW-0863">Zinc-finger</keyword>